<proteinExistence type="predicted"/>
<evidence type="ECO:0000313" key="2">
    <source>
        <dbReference type="Proteomes" id="UP000030645"/>
    </source>
</evidence>
<name>W9SH43_9ROSA</name>
<dbReference type="AlphaFoldDB" id="W9SH43"/>
<accession>W9SH43</accession>
<reference evidence="2" key="1">
    <citation type="submission" date="2013-01" db="EMBL/GenBank/DDBJ databases">
        <title>Draft Genome Sequence of a Mulberry Tree, Morus notabilis C.K. Schneid.</title>
        <authorList>
            <person name="He N."/>
            <person name="Zhao S."/>
        </authorList>
    </citation>
    <scope>NUCLEOTIDE SEQUENCE</scope>
</reference>
<organism evidence="1 2">
    <name type="scientific">Morus notabilis</name>
    <dbReference type="NCBI Taxonomy" id="981085"/>
    <lineage>
        <taxon>Eukaryota</taxon>
        <taxon>Viridiplantae</taxon>
        <taxon>Streptophyta</taxon>
        <taxon>Embryophyta</taxon>
        <taxon>Tracheophyta</taxon>
        <taxon>Spermatophyta</taxon>
        <taxon>Magnoliopsida</taxon>
        <taxon>eudicotyledons</taxon>
        <taxon>Gunneridae</taxon>
        <taxon>Pentapetalae</taxon>
        <taxon>rosids</taxon>
        <taxon>fabids</taxon>
        <taxon>Rosales</taxon>
        <taxon>Moraceae</taxon>
        <taxon>Moreae</taxon>
        <taxon>Morus</taxon>
    </lineage>
</organism>
<gene>
    <name evidence="1" type="ORF">L484_020609</name>
</gene>
<keyword evidence="2" id="KW-1185">Reference proteome</keyword>
<evidence type="ECO:0000313" key="1">
    <source>
        <dbReference type="EMBL" id="EXC31784.1"/>
    </source>
</evidence>
<protein>
    <submittedName>
        <fullName evidence="1">Uncharacterized protein</fullName>
    </submittedName>
</protein>
<sequence>MSATPLSSIFAATSPAATFAATSPAATFAATSPAATFTISPFDFWNTTTSSIVVLLCPHRVRQIRQAPLLGLHHPDLQKPILAQTRHSPFAQLLTQSPSQIRPPIAHLYLRF</sequence>
<dbReference type="Proteomes" id="UP000030645">
    <property type="component" value="Unassembled WGS sequence"/>
</dbReference>
<dbReference type="EMBL" id="KE346271">
    <property type="protein sequence ID" value="EXC31784.1"/>
    <property type="molecule type" value="Genomic_DNA"/>
</dbReference>